<keyword evidence="7" id="KW-0998">Cell outer membrane</keyword>
<evidence type="ECO:0000256" key="5">
    <source>
        <dbReference type="ARBA" id="ARBA00022729"/>
    </source>
</evidence>
<dbReference type="InterPro" id="IPR005017">
    <property type="entry name" value="OMPP1/FadL/TodX"/>
</dbReference>
<evidence type="ECO:0000256" key="3">
    <source>
        <dbReference type="ARBA" id="ARBA00022452"/>
    </source>
</evidence>
<comment type="subcellular location">
    <subcellularLocation>
        <location evidence="1">Cell outer membrane</location>
        <topology evidence="1">Multi-pass membrane protein</topology>
    </subcellularLocation>
</comment>
<keyword evidence="5 8" id="KW-0732">Signal</keyword>
<dbReference type="GO" id="GO:0015483">
    <property type="term" value="F:long-chain fatty acid transporting porin activity"/>
    <property type="evidence" value="ECO:0007669"/>
    <property type="project" value="TreeGrafter"/>
</dbReference>
<keyword evidence="4" id="KW-0812">Transmembrane</keyword>
<dbReference type="SUPFAM" id="SSF56935">
    <property type="entry name" value="Porins"/>
    <property type="match status" value="1"/>
</dbReference>
<keyword evidence="10" id="KW-1185">Reference proteome</keyword>
<accession>A0A9X4BGA2</accession>
<protein>
    <submittedName>
        <fullName evidence="9">Outer membrane protein transport protein</fullName>
    </submittedName>
</protein>
<evidence type="ECO:0000313" key="10">
    <source>
        <dbReference type="Proteomes" id="UP001139971"/>
    </source>
</evidence>
<reference evidence="9" key="1">
    <citation type="submission" date="2023-02" db="EMBL/GenBank/DDBJ databases">
        <title>Tahibacter soli sp. nov. isolated from soil.</title>
        <authorList>
            <person name="Baek J.H."/>
            <person name="Lee J.K."/>
            <person name="Choi D.G."/>
            <person name="Jeon C.O."/>
        </authorList>
    </citation>
    <scope>NUCLEOTIDE SEQUENCE</scope>
    <source>
        <strain evidence="9">BL</strain>
    </source>
</reference>
<dbReference type="AlphaFoldDB" id="A0A9X4BGA2"/>
<evidence type="ECO:0000256" key="2">
    <source>
        <dbReference type="ARBA" id="ARBA00008163"/>
    </source>
</evidence>
<sequence length="429" mass="46346">MYRRLSLAVGAALLGCSGVAFAITDSETNASIPFSFASPGARSLGMGGAFIGLADDATAAYANPAGLTQLRQTEISLEGRHTSYSTPYIDGGGSTLNPFTTTGLRTNNADTSENNLSYLSVVIPHDRWAFAFYRQELARFHTSFLTLEGADVGPEVVLFPFSSDADLRILSYSATAAYKVSDRVSLGLGLSYYDFRFETVTGRVDDLPQVPIAASGQVQDGDDDGYGWNLGARFALSDSLSLGLTYRRAPDFKYRALNVIFSDGGVPLPDPAVFAFDGVRFDIPDVWGAGLSWRPTDALIVNFDVNRVEYSQLTDNITSIFGIQSSANRLRLEDGTEVHLGAEYTFAGMTHPFSLRGGVWHDPRHSVKFDGTPNTLEDAVLATLFAGGRGADTHYAIGGGWAFSKFQVDFAADWSEGVDTYSLSGVYRF</sequence>
<evidence type="ECO:0000256" key="8">
    <source>
        <dbReference type="SAM" id="SignalP"/>
    </source>
</evidence>
<dbReference type="PANTHER" id="PTHR35093">
    <property type="entry name" value="OUTER MEMBRANE PROTEIN NMB0088-RELATED"/>
    <property type="match status" value="1"/>
</dbReference>
<dbReference type="EMBL" id="JAOVZO020000001">
    <property type="protein sequence ID" value="MDC8011246.1"/>
    <property type="molecule type" value="Genomic_DNA"/>
</dbReference>
<dbReference type="RefSeq" id="WP_263543733.1">
    <property type="nucleotide sequence ID" value="NZ_JAOVZO020000001.1"/>
</dbReference>
<evidence type="ECO:0000313" key="9">
    <source>
        <dbReference type="EMBL" id="MDC8011246.1"/>
    </source>
</evidence>
<dbReference type="PANTHER" id="PTHR35093:SF8">
    <property type="entry name" value="OUTER MEMBRANE PROTEIN NMB0088-RELATED"/>
    <property type="match status" value="1"/>
</dbReference>
<keyword evidence="6" id="KW-0472">Membrane</keyword>
<dbReference type="PROSITE" id="PS51257">
    <property type="entry name" value="PROKAR_LIPOPROTEIN"/>
    <property type="match status" value="1"/>
</dbReference>
<proteinExistence type="inferred from homology"/>
<dbReference type="Proteomes" id="UP001139971">
    <property type="component" value="Unassembled WGS sequence"/>
</dbReference>
<name>A0A9X4BGA2_9GAMM</name>
<comment type="caution">
    <text evidence="9">The sequence shown here is derived from an EMBL/GenBank/DDBJ whole genome shotgun (WGS) entry which is preliminary data.</text>
</comment>
<gene>
    <name evidence="9" type="ORF">OD750_001655</name>
</gene>
<evidence type="ECO:0000256" key="1">
    <source>
        <dbReference type="ARBA" id="ARBA00004571"/>
    </source>
</evidence>
<keyword evidence="3" id="KW-1134">Transmembrane beta strand</keyword>
<dbReference type="Gene3D" id="2.40.160.60">
    <property type="entry name" value="Outer membrane protein transport protein (OMPP1/FadL/TodX)"/>
    <property type="match status" value="1"/>
</dbReference>
<feature type="chain" id="PRO_5040722700" evidence="8">
    <location>
        <begin position="23"/>
        <end position="429"/>
    </location>
</feature>
<feature type="signal peptide" evidence="8">
    <location>
        <begin position="1"/>
        <end position="22"/>
    </location>
</feature>
<comment type="similarity">
    <text evidence="2">Belongs to the OmpP1/FadL family.</text>
</comment>
<dbReference type="GO" id="GO:0009279">
    <property type="term" value="C:cell outer membrane"/>
    <property type="evidence" value="ECO:0007669"/>
    <property type="project" value="UniProtKB-SubCell"/>
</dbReference>
<evidence type="ECO:0000256" key="4">
    <source>
        <dbReference type="ARBA" id="ARBA00022692"/>
    </source>
</evidence>
<evidence type="ECO:0000256" key="6">
    <source>
        <dbReference type="ARBA" id="ARBA00023136"/>
    </source>
</evidence>
<evidence type="ECO:0000256" key="7">
    <source>
        <dbReference type="ARBA" id="ARBA00023237"/>
    </source>
</evidence>
<dbReference type="Pfam" id="PF03349">
    <property type="entry name" value="Toluene_X"/>
    <property type="match status" value="1"/>
</dbReference>
<organism evidence="9 10">
    <name type="scientific">Tahibacter soli</name>
    <dbReference type="NCBI Taxonomy" id="2983605"/>
    <lineage>
        <taxon>Bacteria</taxon>
        <taxon>Pseudomonadati</taxon>
        <taxon>Pseudomonadota</taxon>
        <taxon>Gammaproteobacteria</taxon>
        <taxon>Lysobacterales</taxon>
        <taxon>Rhodanobacteraceae</taxon>
        <taxon>Tahibacter</taxon>
    </lineage>
</organism>